<dbReference type="Pfam" id="PF00437">
    <property type="entry name" value="T2SSE"/>
    <property type="match status" value="1"/>
</dbReference>
<evidence type="ECO:0000259" key="2">
    <source>
        <dbReference type="PROSITE" id="PS50006"/>
    </source>
</evidence>
<dbReference type="InterPro" id="IPR050921">
    <property type="entry name" value="T4SS_GSP_E_ATPase"/>
</dbReference>
<dbReference type="InterPro" id="IPR027417">
    <property type="entry name" value="P-loop_NTPase"/>
</dbReference>
<sequence length="629" mass="70637">MRLWYNQVHDSRRSVLETELEVVTIGRDRVNTLALNSPLVSKRQALIRRVNGQLVLHNLGLNSCMVGENEVLGGQSAEFTPGETIRIWPYTITVETSEIVPVSRLELEQHLRGLMSGLETRVHELLLRRFDLYELEQNRLGDERNILQLEHHIEDVCRELKLFNEANDPLLEEIVGLVLRDYVVNQLILDSDDEASRAARLTWNEFDLPATLVPERETELKSLLAAAHEKLELEALPDLSGRIRQVESRFSAVFPQLRPSIHRELRRYLVLRTLKKDLKDTVFGYGPLQDLLRAPTITEIMVVRSDQIYVERDGVVELSGRRFLSDKVTESIIERIVAQVGRRIDKSQPLVDARLDDGSRVNAVIPPLAVRGPCLTIRKFPSSRFTMDDLVESATITASAAAFLRACVVNQRNILVSGGTGAGKTTLLNVLSAFIPVKERIITIEDTQELQLRQDHVVSLESKPANVEGTGAYTIRDLVRNALRMRPDRIIVGECRGAEALDMLQAMNTGHDGSMTTVHANSSEEVIKRLELLVLMGAEIPVASIHRQIASALDVVVQISREAGGSRVVTQVSEVAGYDERTGRLILHDVFDRRDGRALRPTGYLPTFLSELLGEKLLPLEFLLEDDAE</sequence>
<evidence type="ECO:0000256" key="1">
    <source>
        <dbReference type="ARBA" id="ARBA00006611"/>
    </source>
</evidence>
<dbReference type="RefSeq" id="WP_145034725.1">
    <property type="nucleotide sequence ID" value="NZ_CP036271.1"/>
</dbReference>
<dbReference type="InterPro" id="IPR001482">
    <property type="entry name" value="T2SS/T4SS_dom"/>
</dbReference>
<name>A0A517SMN4_9PLAN</name>
<dbReference type="GO" id="GO:0016887">
    <property type="term" value="F:ATP hydrolysis activity"/>
    <property type="evidence" value="ECO:0007669"/>
    <property type="project" value="InterPro"/>
</dbReference>
<evidence type="ECO:0000313" key="4">
    <source>
        <dbReference type="Proteomes" id="UP000315700"/>
    </source>
</evidence>
<dbReference type="SUPFAM" id="SSF49879">
    <property type="entry name" value="SMAD/FHA domain"/>
    <property type="match status" value="1"/>
</dbReference>
<dbReference type="CDD" id="cd00060">
    <property type="entry name" value="FHA"/>
    <property type="match status" value="1"/>
</dbReference>
<reference evidence="3 4" key="1">
    <citation type="submission" date="2019-02" db="EMBL/GenBank/DDBJ databases">
        <title>Deep-cultivation of Planctomycetes and their phenomic and genomic characterization uncovers novel biology.</title>
        <authorList>
            <person name="Wiegand S."/>
            <person name="Jogler M."/>
            <person name="Boedeker C."/>
            <person name="Pinto D."/>
            <person name="Vollmers J."/>
            <person name="Rivas-Marin E."/>
            <person name="Kohn T."/>
            <person name="Peeters S.H."/>
            <person name="Heuer A."/>
            <person name="Rast P."/>
            <person name="Oberbeckmann S."/>
            <person name="Bunk B."/>
            <person name="Jeske O."/>
            <person name="Meyerdierks A."/>
            <person name="Storesund J.E."/>
            <person name="Kallscheuer N."/>
            <person name="Luecker S."/>
            <person name="Lage O.M."/>
            <person name="Pohl T."/>
            <person name="Merkel B.J."/>
            <person name="Hornburger P."/>
            <person name="Mueller R.-W."/>
            <person name="Bruemmer F."/>
            <person name="Labrenz M."/>
            <person name="Spormann A.M."/>
            <person name="Op den Camp H."/>
            <person name="Overmann J."/>
            <person name="Amann R."/>
            <person name="Jetten M.S.M."/>
            <person name="Mascher T."/>
            <person name="Medema M.H."/>
            <person name="Devos D.P."/>
            <person name="Kaster A.-K."/>
            <person name="Ovreas L."/>
            <person name="Rohde M."/>
            <person name="Galperin M.Y."/>
            <person name="Jogler C."/>
        </authorList>
    </citation>
    <scope>NUCLEOTIDE SEQUENCE [LARGE SCALE GENOMIC DNA]</scope>
    <source>
        <strain evidence="3 4">Pan44</strain>
    </source>
</reference>
<dbReference type="Gene3D" id="2.60.200.20">
    <property type="match status" value="1"/>
</dbReference>
<dbReference type="InterPro" id="IPR000253">
    <property type="entry name" value="FHA_dom"/>
</dbReference>
<accession>A0A517SMN4</accession>
<comment type="similarity">
    <text evidence="1">Belongs to the GSP E family.</text>
</comment>
<dbReference type="SMART" id="SM00240">
    <property type="entry name" value="FHA"/>
    <property type="match status" value="1"/>
</dbReference>
<dbReference type="Proteomes" id="UP000315700">
    <property type="component" value="Chromosome"/>
</dbReference>
<dbReference type="OrthoDB" id="9810761at2"/>
<dbReference type="AlphaFoldDB" id="A0A517SMN4"/>
<evidence type="ECO:0000313" key="3">
    <source>
        <dbReference type="EMBL" id="QDT57375.1"/>
    </source>
</evidence>
<feature type="domain" description="FHA" evidence="2">
    <location>
        <begin position="23"/>
        <end position="71"/>
    </location>
</feature>
<dbReference type="PANTHER" id="PTHR30486">
    <property type="entry name" value="TWITCHING MOTILITY PROTEIN PILT"/>
    <property type="match status" value="1"/>
</dbReference>
<dbReference type="SUPFAM" id="SSF52540">
    <property type="entry name" value="P-loop containing nucleoside triphosphate hydrolases"/>
    <property type="match status" value="1"/>
</dbReference>
<keyword evidence="4" id="KW-1185">Reference proteome</keyword>
<dbReference type="Gene3D" id="3.40.50.300">
    <property type="entry name" value="P-loop containing nucleotide triphosphate hydrolases"/>
    <property type="match status" value="1"/>
</dbReference>
<dbReference type="KEGG" id="ccos:Pan44_54440"/>
<proteinExistence type="inferred from homology"/>
<dbReference type="Pfam" id="PF00498">
    <property type="entry name" value="FHA"/>
    <property type="match status" value="1"/>
</dbReference>
<dbReference type="InterPro" id="IPR008984">
    <property type="entry name" value="SMAD_FHA_dom_sf"/>
</dbReference>
<protein>
    <submittedName>
        <fullName evidence="3">Conjugal transfer protein</fullName>
    </submittedName>
</protein>
<dbReference type="EMBL" id="CP036271">
    <property type="protein sequence ID" value="QDT57375.1"/>
    <property type="molecule type" value="Genomic_DNA"/>
</dbReference>
<dbReference type="CDD" id="cd01130">
    <property type="entry name" value="VirB11-like_ATPase"/>
    <property type="match status" value="1"/>
</dbReference>
<dbReference type="PANTHER" id="PTHR30486:SF6">
    <property type="entry name" value="TYPE IV PILUS RETRACTATION ATPASE PILT"/>
    <property type="match status" value="1"/>
</dbReference>
<gene>
    <name evidence="3" type="ORF">Pan44_54440</name>
</gene>
<organism evidence="3 4">
    <name type="scientific">Caulifigura coniformis</name>
    <dbReference type="NCBI Taxonomy" id="2527983"/>
    <lineage>
        <taxon>Bacteria</taxon>
        <taxon>Pseudomonadati</taxon>
        <taxon>Planctomycetota</taxon>
        <taxon>Planctomycetia</taxon>
        <taxon>Planctomycetales</taxon>
        <taxon>Planctomycetaceae</taxon>
        <taxon>Caulifigura</taxon>
    </lineage>
</organism>
<dbReference type="InParanoid" id="A0A517SMN4"/>
<dbReference type="PROSITE" id="PS50006">
    <property type="entry name" value="FHA_DOMAIN"/>
    <property type="match status" value="1"/>
</dbReference>
<dbReference type="Gene3D" id="3.30.450.380">
    <property type="match status" value="1"/>
</dbReference>